<dbReference type="EMBL" id="CAJOBA010003735">
    <property type="protein sequence ID" value="CAF3691207.1"/>
    <property type="molecule type" value="Genomic_DNA"/>
</dbReference>
<reference evidence="1" key="1">
    <citation type="submission" date="2021-02" db="EMBL/GenBank/DDBJ databases">
        <authorList>
            <person name="Nowell W R."/>
        </authorList>
    </citation>
    <scope>NUCLEOTIDE SEQUENCE</scope>
</reference>
<dbReference type="EMBL" id="CAJNOK010003734">
    <property type="protein sequence ID" value="CAF0912300.1"/>
    <property type="molecule type" value="Genomic_DNA"/>
</dbReference>
<name>A0A8S2DK81_9BILA</name>
<evidence type="ECO:0000313" key="3">
    <source>
        <dbReference type="Proteomes" id="UP000677228"/>
    </source>
</evidence>
<dbReference type="AlphaFoldDB" id="A0A8S2DK81"/>
<accession>A0A8S2DK81</accession>
<evidence type="ECO:0000313" key="1">
    <source>
        <dbReference type="EMBL" id="CAF0912300.1"/>
    </source>
</evidence>
<sequence>MCLNGIHAHKNTQFSAHIDQVISGVKRKAVEDPKTPIQQIYDDEVIKF</sequence>
<proteinExistence type="predicted"/>
<organism evidence="1 3">
    <name type="scientific">Didymodactylos carnosus</name>
    <dbReference type="NCBI Taxonomy" id="1234261"/>
    <lineage>
        <taxon>Eukaryota</taxon>
        <taxon>Metazoa</taxon>
        <taxon>Spiralia</taxon>
        <taxon>Gnathifera</taxon>
        <taxon>Rotifera</taxon>
        <taxon>Eurotatoria</taxon>
        <taxon>Bdelloidea</taxon>
        <taxon>Philodinida</taxon>
        <taxon>Philodinidae</taxon>
        <taxon>Didymodactylos</taxon>
    </lineage>
</organism>
<comment type="caution">
    <text evidence="1">The sequence shown here is derived from an EMBL/GenBank/DDBJ whole genome shotgun (WGS) entry which is preliminary data.</text>
</comment>
<feature type="non-terminal residue" evidence="1">
    <location>
        <position position="48"/>
    </location>
</feature>
<protein>
    <submittedName>
        <fullName evidence="1">Uncharacterized protein</fullName>
    </submittedName>
</protein>
<evidence type="ECO:0000313" key="2">
    <source>
        <dbReference type="EMBL" id="CAF3691207.1"/>
    </source>
</evidence>
<gene>
    <name evidence="1" type="ORF">OVA965_LOCUS10187</name>
    <name evidence="2" type="ORF">TMI583_LOCUS10183</name>
</gene>
<dbReference type="Proteomes" id="UP000682733">
    <property type="component" value="Unassembled WGS sequence"/>
</dbReference>
<dbReference type="Proteomes" id="UP000677228">
    <property type="component" value="Unassembled WGS sequence"/>
</dbReference>